<organism evidence="14 15">
    <name type="scientific">Stutzerimonas stutzeri</name>
    <name type="common">Pseudomonas stutzeri</name>
    <dbReference type="NCBI Taxonomy" id="316"/>
    <lineage>
        <taxon>Bacteria</taxon>
        <taxon>Pseudomonadati</taxon>
        <taxon>Pseudomonadota</taxon>
        <taxon>Gammaproteobacteria</taxon>
        <taxon>Pseudomonadales</taxon>
        <taxon>Pseudomonadaceae</taxon>
        <taxon>Stutzerimonas</taxon>
    </lineage>
</organism>
<proteinExistence type="inferred from homology"/>
<keyword evidence="7 9" id="KW-0472">Membrane</keyword>
<keyword evidence="8 9" id="KW-0998">Cell outer membrane</keyword>
<comment type="subcellular location">
    <subcellularLocation>
        <location evidence="1 9">Cell outer membrane</location>
        <topology evidence="1 9">Multi-pass membrane protein</topology>
    </subcellularLocation>
</comment>
<dbReference type="Pfam" id="PF00593">
    <property type="entry name" value="TonB_dep_Rec_b-barrel"/>
    <property type="match status" value="1"/>
</dbReference>
<keyword evidence="6 10" id="KW-0798">TonB box</keyword>
<comment type="caution">
    <text evidence="14">The sequence shown here is derived from an EMBL/GenBank/DDBJ whole genome shotgun (WGS) entry which is preliminary data.</text>
</comment>
<feature type="domain" description="TonB-dependent receptor plug" evidence="13">
    <location>
        <begin position="48"/>
        <end position="144"/>
    </location>
</feature>
<feature type="non-terminal residue" evidence="14">
    <location>
        <position position="558"/>
    </location>
</feature>
<dbReference type="PANTHER" id="PTHR30069">
    <property type="entry name" value="TONB-DEPENDENT OUTER MEMBRANE RECEPTOR"/>
    <property type="match status" value="1"/>
</dbReference>
<dbReference type="PROSITE" id="PS52016">
    <property type="entry name" value="TONB_DEPENDENT_REC_3"/>
    <property type="match status" value="1"/>
</dbReference>
<keyword evidence="5 9" id="KW-0812">Transmembrane</keyword>
<gene>
    <name evidence="14" type="ORF">N7335_16105</name>
</gene>
<accession>A0AA42KU72</accession>
<evidence type="ECO:0000256" key="4">
    <source>
        <dbReference type="ARBA" id="ARBA00022452"/>
    </source>
</evidence>
<keyword evidence="11" id="KW-0732">Signal</keyword>
<feature type="domain" description="TonB-dependent receptor-like beta-barrel" evidence="12">
    <location>
        <begin position="242"/>
        <end position="536"/>
    </location>
</feature>
<dbReference type="GO" id="GO:0044718">
    <property type="term" value="P:siderophore transmembrane transport"/>
    <property type="evidence" value="ECO:0007669"/>
    <property type="project" value="TreeGrafter"/>
</dbReference>
<evidence type="ECO:0000256" key="3">
    <source>
        <dbReference type="ARBA" id="ARBA00022448"/>
    </source>
</evidence>
<evidence type="ECO:0000256" key="7">
    <source>
        <dbReference type="ARBA" id="ARBA00023136"/>
    </source>
</evidence>
<comment type="similarity">
    <text evidence="2 9 10">Belongs to the TonB-dependent receptor family.</text>
</comment>
<keyword evidence="4 9" id="KW-1134">Transmembrane beta strand</keyword>
<dbReference type="Pfam" id="PF07715">
    <property type="entry name" value="Plug"/>
    <property type="match status" value="1"/>
</dbReference>
<keyword evidence="14" id="KW-0675">Receptor</keyword>
<name>A0AA42KU72_STUST</name>
<dbReference type="Gene3D" id="2.170.130.10">
    <property type="entry name" value="TonB-dependent receptor, plug domain"/>
    <property type="match status" value="1"/>
</dbReference>
<evidence type="ECO:0000259" key="12">
    <source>
        <dbReference type="Pfam" id="PF00593"/>
    </source>
</evidence>
<evidence type="ECO:0000313" key="14">
    <source>
        <dbReference type="EMBL" id="MDH0147914.1"/>
    </source>
</evidence>
<evidence type="ECO:0000259" key="13">
    <source>
        <dbReference type="Pfam" id="PF07715"/>
    </source>
</evidence>
<keyword evidence="3 9" id="KW-0813">Transport</keyword>
<dbReference type="InterPro" id="IPR000531">
    <property type="entry name" value="Beta-barrel_TonB"/>
</dbReference>
<dbReference type="Proteomes" id="UP001158076">
    <property type="component" value="Unassembled WGS sequence"/>
</dbReference>
<dbReference type="RefSeq" id="WP_043942317.1">
    <property type="nucleotide sequence ID" value="NZ_JAOCDX010000023.1"/>
</dbReference>
<protein>
    <submittedName>
        <fullName evidence="14">TonB-dependent receptor</fullName>
    </submittedName>
</protein>
<dbReference type="GO" id="GO:0009279">
    <property type="term" value="C:cell outer membrane"/>
    <property type="evidence" value="ECO:0007669"/>
    <property type="project" value="UniProtKB-SubCell"/>
</dbReference>
<dbReference type="EMBL" id="JAODZE010000020">
    <property type="protein sequence ID" value="MDH0147914.1"/>
    <property type="molecule type" value="Genomic_DNA"/>
</dbReference>
<sequence length="558" mass="61529">MQHCAFRLSLLGSLSFSALLFTITCQAQIKEPLELSSSEVTARHEQGDSVDAEQLQHYQAADLQDVFESSPEVSVGGGPGVAQKLYLRGLEDTLLNVTIDGANQPGQTFHHTGRIGIEPELLKRAEVQPGTGDATAGPGALGGAIRFVTKDPDDLLRAGERVGALVKGSYFSNAEGFKSSNSLYGRLDDVWSAMAVVTYQDQNDYQDGNGRSVLGTGARQQLGFAKVVGQLTDEQTLRVAYERRTDEGERSQRPQWIPSGFNPLYPLETERETLTLNYGWNPMDNDLLDVGVTAYHTSTELQQDGRYGLYIGDTRSAGLDVRNTSELGAHRLTYGIDYRDDQTRLGPDGDRNLDEENGDVLGFYVQDSYQVTRKLLLGMGLRYDRYRLDDRDGQRFSDSGASPNASLRYNLTPELALLASHARALRGVQVRDAFKLDAAGNDADLQAEKARTNEVGFEYRQGGLELSGKVYDTRIRDVIYDPSGRPNLYVNGGTLKSQGVLLQSAYHWQQLSVGLSYHHNDVELDGNELNVYEHNGLGTTLGDTWIGFADYRATDRLS</sequence>
<dbReference type="InterPro" id="IPR039426">
    <property type="entry name" value="TonB-dep_rcpt-like"/>
</dbReference>
<evidence type="ECO:0000313" key="15">
    <source>
        <dbReference type="Proteomes" id="UP001158076"/>
    </source>
</evidence>
<feature type="signal peptide" evidence="11">
    <location>
        <begin position="1"/>
        <end position="27"/>
    </location>
</feature>
<dbReference type="AlphaFoldDB" id="A0AA42KU72"/>
<dbReference type="InterPro" id="IPR036942">
    <property type="entry name" value="Beta-barrel_TonB_sf"/>
</dbReference>
<dbReference type="InterPro" id="IPR012910">
    <property type="entry name" value="Plug_dom"/>
</dbReference>
<dbReference type="GO" id="GO:0015344">
    <property type="term" value="F:siderophore uptake transmembrane transporter activity"/>
    <property type="evidence" value="ECO:0007669"/>
    <property type="project" value="TreeGrafter"/>
</dbReference>
<evidence type="ECO:0000256" key="1">
    <source>
        <dbReference type="ARBA" id="ARBA00004571"/>
    </source>
</evidence>
<dbReference type="InterPro" id="IPR037066">
    <property type="entry name" value="Plug_dom_sf"/>
</dbReference>
<dbReference type="PANTHER" id="PTHR30069:SF41">
    <property type="entry name" value="HEME_HEMOPEXIN UTILIZATION PROTEIN C"/>
    <property type="match status" value="1"/>
</dbReference>
<feature type="chain" id="PRO_5041452855" evidence="11">
    <location>
        <begin position="28"/>
        <end position="558"/>
    </location>
</feature>
<evidence type="ECO:0000256" key="8">
    <source>
        <dbReference type="ARBA" id="ARBA00023237"/>
    </source>
</evidence>
<evidence type="ECO:0000256" key="10">
    <source>
        <dbReference type="RuleBase" id="RU003357"/>
    </source>
</evidence>
<dbReference type="Gene3D" id="2.40.170.20">
    <property type="entry name" value="TonB-dependent receptor, beta-barrel domain"/>
    <property type="match status" value="1"/>
</dbReference>
<reference evidence="14" key="1">
    <citation type="submission" date="2022-09" db="EMBL/GenBank/DDBJ databases">
        <title>Intensive care unit water sources are persistently colonized with multi-drug resistant bacteria and are the site of extensive horizontal gene transfer of antibiotic resistance genes.</title>
        <authorList>
            <person name="Diorio-Toth L."/>
        </authorList>
    </citation>
    <scope>NUCLEOTIDE SEQUENCE</scope>
    <source>
        <strain evidence="14">GD04147</strain>
    </source>
</reference>
<evidence type="ECO:0000256" key="11">
    <source>
        <dbReference type="SAM" id="SignalP"/>
    </source>
</evidence>
<evidence type="ECO:0000256" key="2">
    <source>
        <dbReference type="ARBA" id="ARBA00009810"/>
    </source>
</evidence>
<evidence type="ECO:0000256" key="9">
    <source>
        <dbReference type="PROSITE-ProRule" id="PRU01360"/>
    </source>
</evidence>
<dbReference type="SUPFAM" id="SSF56935">
    <property type="entry name" value="Porins"/>
    <property type="match status" value="1"/>
</dbReference>
<evidence type="ECO:0000256" key="5">
    <source>
        <dbReference type="ARBA" id="ARBA00022692"/>
    </source>
</evidence>
<evidence type="ECO:0000256" key="6">
    <source>
        <dbReference type="ARBA" id="ARBA00023077"/>
    </source>
</evidence>